<comment type="catalytic activity">
    <reaction evidence="1 4">
        <text>(4aS,6R)-4a-hydroxy-L-erythro-5,6,7,8-tetrahydrobiopterin = (6R)-L-erythro-6,7-dihydrobiopterin + H2O</text>
        <dbReference type="Rhea" id="RHEA:11920"/>
        <dbReference type="ChEBI" id="CHEBI:15377"/>
        <dbReference type="ChEBI" id="CHEBI:15642"/>
        <dbReference type="ChEBI" id="CHEBI:43120"/>
        <dbReference type="EC" id="4.2.1.96"/>
    </reaction>
</comment>
<gene>
    <name evidence="5" type="ORF">EYC87_11465</name>
</gene>
<dbReference type="CDD" id="cd00914">
    <property type="entry name" value="PCD_DCoH_subfamily_b"/>
    <property type="match status" value="1"/>
</dbReference>
<evidence type="ECO:0000313" key="5">
    <source>
        <dbReference type="EMBL" id="MCX2974201.1"/>
    </source>
</evidence>
<dbReference type="Gene3D" id="3.30.1360.20">
    <property type="entry name" value="Transcriptional coactivator/pterin dehydratase"/>
    <property type="match status" value="1"/>
</dbReference>
<dbReference type="InterPro" id="IPR036428">
    <property type="entry name" value="PCD_sf"/>
</dbReference>
<dbReference type="GO" id="GO:0008124">
    <property type="term" value="F:4-alpha-hydroxytetrahydrobiopterin dehydratase activity"/>
    <property type="evidence" value="ECO:0007669"/>
    <property type="project" value="UniProtKB-EC"/>
</dbReference>
<evidence type="ECO:0000256" key="1">
    <source>
        <dbReference type="ARBA" id="ARBA00001554"/>
    </source>
</evidence>
<comment type="similarity">
    <text evidence="2 4">Belongs to the pterin-4-alpha-carbinolamine dehydratase family.</text>
</comment>
<dbReference type="Pfam" id="PF01329">
    <property type="entry name" value="Pterin_4a"/>
    <property type="match status" value="1"/>
</dbReference>
<dbReference type="PANTHER" id="PTHR12599:SF0">
    <property type="entry name" value="PTERIN-4-ALPHA-CARBINOLAMINE DEHYDRATASE"/>
    <property type="match status" value="1"/>
</dbReference>
<organism evidence="5 6">
    <name type="scientific">Candidatus Seongchinamella marina</name>
    <dbReference type="NCBI Taxonomy" id="2518990"/>
    <lineage>
        <taxon>Bacteria</taxon>
        <taxon>Pseudomonadati</taxon>
        <taxon>Pseudomonadota</taxon>
        <taxon>Gammaproteobacteria</taxon>
        <taxon>Cellvibrionales</taxon>
        <taxon>Halieaceae</taxon>
        <taxon>Seongchinamella</taxon>
    </lineage>
</organism>
<evidence type="ECO:0000256" key="2">
    <source>
        <dbReference type="ARBA" id="ARBA00006472"/>
    </source>
</evidence>
<dbReference type="Proteomes" id="UP001143307">
    <property type="component" value="Unassembled WGS sequence"/>
</dbReference>
<evidence type="ECO:0000256" key="3">
    <source>
        <dbReference type="ARBA" id="ARBA00023239"/>
    </source>
</evidence>
<protein>
    <recommendedName>
        <fullName evidence="4">Putative pterin-4-alpha-carbinolamine dehydratase</fullName>
        <shortName evidence="4">PHS</shortName>
        <ecNumber evidence="4">4.2.1.96</ecNumber>
    </recommendedName>
    <alternativeName>
        <fullName evidence="4">4-alpha-hydroxy-tetrahydropterin dehydratase</fullName>
    </alternativeName>
    <alternativeName>
        <fullName evidence="4">Pterin carbinolamine dehydratase</fullName>
        <shortName evidence="4">PCD</shortName>
    </alternativeName>
</protein>
<dbReference type="HAMAP" id="MF_00434">
    <property type="entry name" value="Pterin_4_alpha"/>
    <property type="match status" value="1"/>
</dbReference>
<comment type="caution">
    <text evidence="5">The sequence shown here is derived from an EMBL/GenBank/DDBJ whole genome shotgun (WGS) entry which is preliminary data.</text>
</comment>
<dbReference type="SUPFAM" id="SSF55248">
    <property type="entry name" value="PCD-like"/>
    <property type="match status" value="1"/>
</dbReference>
<accession>A0ABT3SW32</accession>
<dbReference type="PANTHER" id="PTHR12599">
    <property type="entry name" value="PTERIN-4-ALPHA-CARBINOLAMINE DEHYDRATASE"/>
    <property type="match status" value="1"/>
</dbReference>
<dbReference type="EC" id="4.2.1.96" evidence="4"/>
<evidence type="ECO:0000313" key="6">
    <source>
        <dbReference type="Proteomes" id="UP001143307"/>
    </source>
</evidence>
<dbReference type="NCBIfam" id="NF002017">
    <property type="entry name" value="PRK00823.1-2"/>
    <property type="match status" value="1"/>
</dbReference>
<sequence length="107" mass="12519">MQNEQQEFPMRSQKLSSAMITQQLDQLPEWTLDETKLYRHLIFEDFIEAFGFMTQVALLAEAMDHHPEWSNVYNRVDIYLTTHDAGGISELDFTLAGQINKLLRTKK</sequence>
<reference evidence="5" key="1">
    <citation type="submission" date="2019-02" db="EMBL/GenBank/DDBJ databases">
        <authorList>
            <person name="Li S.-H."/>
        </authorList>
    </citation>
    <scope>NUCLEOTIDE SEQUENCE</scope>
    <source>
        <strain evidence="5">IMCC8485</strain>
    </source>
</reference>
<dbReference type="InterPro" id="IPR001533">
    <property type="entry name" value="Pterin_deHydtase"/>
</dbReference>
<evidence type="ECO:0000256" key="4">
    <source>
        <dbReference type="HAMAP-Rule" id="MF_00434"/>
    </source>
</evidence>
<proteinExistence type="inferred from homology"/>
<dbReference type="NCBIfam" id="NF002018">
    <property type="entry name" value="PRK00823.1-3"/>
    <property type="match status" value="1"/>
</dbReference>
<dbReference type="EMBL" id="SHNP01000004">
    <property type="protein sequence ID" value="MCX2974201.1"/>
    <property type="molecule type" value="Genomic_DNA"/>
</dbReference>
<keyword evidence="6" id="KW-1185">Reference proteome</keyword>
<name>A0ABT3SW32_9GAMM</name>
<keyword evidence="3 4" id="KW-0456">Lyase</keyword>